<dbReference type="OrthoDB" id="238366at2"/>
<dbReference type="InterPro" id="IPR005662">
    <property type="entry name" value="GTPase_Era-like"/>
</dbReference>
<dbReference type="Gene3D" id="3.40.50.300">
    <property type="entry name" value="P-loop containing nucleotide triphosphate hydrolases"/>
    <property type="match status" value="1"/>
</dbReference>
<evidence type="ECO:0000256" key="1">
    <source>
        <dbReference type="SAM" id="Coils"/>
    </source>
</evidence>
<dbReference type="GO" id="GO:0000028">
    <property type="term" value="P:ribosomal small subunit assembly"/>
    <property type="evidence" value="ECO:0007669"/>
    <property type="project" value="TreeGrafter"/>
</dbReference>
<dbReference type="Pfam" id="PF01926">
    <property type="entry name" value="MMR_HSR1"/>
    <property type="match status" value="1"/>
</dbReference>
<dbReference type="STRING" id="1871111.GCA_001704615_03303"/>
<reference evidence="3" key="1">
    <citation type="submission" date="2019-08" db="EMBL/GenBank/DDBJ databases">
        <title>The complete genome of Acinetobacter defluvii strain WCHAD010030.</title>
        <authorList>
            <person name="Hu Y."/>
            <person name="Qin J."/>
            <person name="Feng Y."/>
            <person name="Zong Z."/>
        </authorList>
    </citation>
    <scope>NUCLEOTIDE SEQUENCE</scope>
    <source>
        <strain evidence="3">WCHA30</strain>
    </source>
</reference>
<dbReference type="AlphaFoldDB" id="A0A2S2FD15"/>
<protein>
    <recommendedName>
        <fullName evidence="2">G domain-containing protein</fullName>
    </recommendedName>
</protein>
<dbReference type="EMBL" id="CP029397">
    <property type="protein sequence ID" value="AWL28798.1"/>
    <property type="molecule type" value="Genomic_DNA"/>
</dbReference>
<feature type="domain" description="G" evidence="2">
    <location>
        <begin position="39"/>
        <end position="150"/>
    </location>
</feature>
<dbReference type="PANTHER" id="PTHR42698:SF1">
    <property type="entry name" value="GTPASE ERA, MITOCHONDRIAL"/>
    <property type="match status" value="1"/>
</dbReference>
<keyword evidence="4" id="KW-1185">Reference proteome</keyword>
<dbReference type="Proteomes" id="UP000245977">
    <property type="component" value="Chromosome"/>
</dbReference>
<dbReference type="GO" id="GO:0019843">
    <property type="term" value="F:rRNA binding"/>
    <property type="evidence" value="ECO:0007669"/>
    <property type="project" value="TreeGrafter"/>
</dbReference>
<dbReference type="InterPro" id="IPR006073">
    <property type="entry name" value="GTP-bd"/>
</dbReference>
<dbReference type="GO" id="GO:0043024">
    <property type="term" value="F:ribosomal small subunit binding"/>
    <property type="evidence" value="ECO:0007669"/>
    <property type="project" value="TreeGrafter"/>
</dbReference>
<evidence type="ECO:0000313" key="4">
    <source>
        <dbReference type="Proteomes" id="UP000245977"/>
    </source>
</evidence>
<dbReference type="GO" id="GO:0005525">
    <property type="term" value="F:GTP binding"/>
    <property type="evidence" value="ECO:0007669"/>
    <property type="project" value="InterPro"/>
</dbReference>
<dbReference type="InterPro" id="IPR027417">
    <property type="entry name" value="P-loop_NTPase"/>
</dbReference>
<feature type="coiled-coil region" evidence="1">
    <location>
        <begin position="221"/>
        <end position="255"/>
    </location>
</feature>
<name>A0A2S2FD15_9GAMM</name>
<sequence>MDMHVFEQATQDILTVLPQSSPNFARLRELAHTNASPIVTVIGKYNHGKSRLLNELIGEDVFAVADRRETIALAEHQHQQVRWLDAPGLDADVFGQDDHLAHEALWTQSDIRLFIHSVREGELDSAEHPLIQQLHQDQQCSQRQTLLVLTQIDQIADPNVLADILATISQQVPNTPLFPVSATRHRQAIAGNKQVLLKKSGMIELSEALTTALNHVPQARLHEKKHIITETQSQLQQLKQQHQQDLEQLQQLQITQRQAFEQDLNKVLDKIQDDLQPLFQISGTDEALVPDSFENMFKMTAGKQERARIQVAYSRACIDINSHLIRYGVVGLPSPQQTNVRSLDTVMVAVMGVSVKFRDDLKKIFCSTSGRERLQREFAHYFELSVDREALKQNITALNKLLALDEKASIALQHLELELC</sequence>
<keyword evidence="1" id="KW-0175">Coiled coil</keyword>
<organism evidence="3 4">
    <name type="scientific">Acinetobacter defluvii</name>
    <dbReference type="NCBI Taxonomy" id="1871111"/>
    <lineage>
        <taxon>Bacteria</taxon>
        <taxon>Pseudomonadati</taxon>
        <taxon>Pseudomonadota</taxon>
        <taxon>Gammaproteobacteria</taxon>
        <taxon>Moraxellales</taxon>
        <taxon>Moraxellaceae</taxon>
        <taxon>Acinetobacter</taxon>
    </lineage>
</organism>
<dbReference type="PANTHER" id="PTHR42698">
    <property type="entry name" value="GTPASE ERA"/>
    <property type="match status" value="1"/>
</dbReference>
<gene>
    <name evidence="3" type="ORF">DJ533_09565</name>
</gene>
<proteinExistence type="predicted"/>
<accession>A0A2S2FD15</accession>
<evidence type="ECO:0000259" key="2">
    <source>
        <dbReference type="Pfam" id="PF01926"/>
    </source>
</evidence>
<dbReference type="RefSeq" id="WP_065993975.1">
    <property type="nucleotide sequence ID" value="NZ_CP029397.2"/>
</dbReference>
<dbReference type="SUPFAM" id="SSF52540">
    <property type="entry name" value="P-loop containing nucleoside triphosphate hydrolases"/>
    <property type="match status" value="1"/>
</dbReference>
<dbReference type="KEGG" id="adv:DJ533_09565"/>
<evidence type="ECO:0000313" key="3">
    <source>
        <dbReference type="EMBL" id="AWL28798.1"/>
    </source>
</evidence>